<dbReference type="GO" id="GO:0046872">
    <property type="term" value="F:metal ion binding"/>
    <property type="evidence" value="ECO:0007669"/>
    <property type="project" value="UniProtKB-KW"/>
</dbReference>
<dbReference type="EMBL" id="CP108222">
    <property type="protein sequence ID" value="WTT22000.1"/>
    <property type="molecule type" value="Genomic_DNA"/>
</dbReference>
<proteinExistence type="predicted"/>
<dbReference type="Gene3D" id="3.40.630.10">
    <property type="entry name" value="Zn peptidases"/>
    <property type="match status" value="1"/>
</dbReference>
<dbReference type="InterPro" id="IPR036264">
    <property type="entry name" value="Bact_exopeptidase_dim_dom"/>
</dbReference>
<dbReference type="GO" id="GO:0016787">
    <property type="term" value="F:hydrolase activity"/>
    <property type="evidence" value="ECO:0007669"/>
    <property type="project" value="UniProtKB-KW"/>
</dbReference>
<dbReference type="AlphaFoldDB" id="A0AAU2ACP0"/>
<evidence type="ECO:0000313" key="6">
    <source>
        <dbReference type="EMBL" id="WTT22000.1"/>
    </source>
</evidence>
<dbReference type="InterPro" id="IPR050072">
    <property type="entry name" value="Peptidase_M20A"/>
</dbReference>
<accession>A0AAU2ACP0</accession>
<dbReference type="Pfam" id="PF07687">
    <property type="entry name" value="M20_dimer"/>
    <property type="match status" value="1"/>
</dbReference>
<evidence type="ECO:0000256" key="2">
    <source>
        <dbReference type="ARBA" id="ARBA00022723"/>
    </source>
</evidence>
<dbReference type="SUPFAM" id="SSF53187">
    <property type="entry name" value="Zn-dependent exopeptidases"/>
    <property type="match status" value="1"/>
</dbReference>
<keyword evidence="2" id="KW-0479">Metal-binding</keyword>
<dbReference type="InterPro" id="IPR002933">
    <property type="entry name" value="Peptidase_M20"/>
</dbReference>
<evidence type="ECO:0000259" key="5">
    <source>
        <dbReference type="Pfam" id="PF07687"/>
    </source>
</evidence>
<feature type="domain" description="Peptidase M20 dimerisation" evidence="5">
    <location>
        <begin position="191"/>
        <end position="319"/>
    </location>
</feature>
<dbReference type="Gene3D" id="3.30.70.360">
    <property type="match status" value="1"/>
</dbReference>
<keyword evidence="3" id="KW-0378">Hydrolase</keyword>
<dbReference type="SUPFAM" id="SSF55031">
    <property type="entry name" value="Bacterial exopeptidase dimerisation domain"/>
    <property type="match status" value="1"/>
</dbReference>
<organism evidence="6">
    <name type="scientific">Streptomyces sp. NBC_00093</name>
    <dbReference type="NCBI Taxonomy" id="2975649"/>
    <lineage>
        <taxon>Bacteria</taxon>
        <taxon>Bacillati</taxon>
        <taxon>Actinomycetota</taxon>
        <taxon>Actinomycetes</taxon>
        <taxon>Kitasatosporales</taxon>
        <taxon>Streptomycetaceae</taxon>
        <taxon>Streptomyces</taxon>
    </lineage>
</organism>
<dbReference type="InterPro" id="IPR001261">
    <property type="entry name" value="ArgE/DapE_CS"/>
</dbReference>
<sequence length="418" mass="45487">MKQIRERVMDWVARDEEKIVELFSRLVQCETPSPPGDTREAMALVRSYLEAEGLPFKEVTAEESMPNLISSVRMPREGRHLMFNGHLDVLPAGQEPGWSDDPWSGKVADGRVWGRGTSDMKAGVTAMLFAYTYLSRLSEELSGRLSLTLVSDEETGNGLGTGYLFEQIESEMEADCVLSAEPSGTGAVCFASKGYIQFTVRVATRGAISGYPNASKNSIHIATDIIRDLGALENIEVNLPSSITAILTDPQRREKHDALMGKGAAELLSLITVNVGTIEGGSSPSVIAPDCEFSVTVVVPVGTDPHAISTQAREIVERYPEAEFELEGADAADISDPDSEMAVMLQETVEGLGRAKPEMAPEIAISDCRFWRYRGTPAYWYGPEGGECSAADESVAIEDVLHIVRTYALAAAQFLRRD</sequence>
<gene>
    <name evidence="6" type="ORF">OHA22_43940</name>
</gene>
<name>A0AAU2ACP0_9ACTN</name>
<dbReference type="InterPro" id="IPR011650">
    <property type="entry name" value="Peptidase_M20_dimer"/>
</dbReference>
<dbReference type="PROSITE" id="PS00759">
    <property type="entry name" value="ARGE_DAPE_CPG2_2"/>
    <property type="match status" value="1"/>
</dbReference>
<evidence type="ECO:0000256" key="3">
    <source>
        <dbReference type="ARBA" id="ARBA00022801"/>
    </source>
</evidence>
<evidence type="ECO:0000256" key="4">
    <source>
        <dbReference type="ARBA" id="ARBA00022833"/>
    </source>
</evidence>
<dbReference type="Pfam" id="PF01546">
    <property type="entry name" value="Peptidase_M20"/>
    <property type="match status" value="1"/>
</dbReference>
<dbReference type="PANTHER" id="PTHR43808">
    <property type="entry name" value="ACETYLORNITHINE DEACETYLASE"/>
    <property type="match status" value="1"/>
</dbReference>
<dbReference type="PANTHER" id="PTHR43808:SF32">
    <property type="entry name" value="ARGE_DAPE-RELATED DEACYLASE"/>
    <property type="match status" value="1"/>
</dbReference>
<keyword evidence="4" id="KW-0862">Zinc</keyword>
<reference evidence="6" key="1">
    <citation type="submission" date="2022-10" db="EMBL/GenBank/DDBJ databases">
        <title>The complete genomes of actinobacterial strains from the NBC collection.</title>
        <authorList>
            <person name="Joergensen T.S."/>
            <person name="Alvarez Arevalo M."/>
            <person name="Sterndorff E.B."/>
            <person name="Faurdal D."/>
            <person name="Vuksanovic O."/>
            <person name="Mourched A.-S."/>
            <person name="Charusanti P."/>
            <person name="Shaw S."/>
            <person name="Blin K."/>
            <person name="Weber T."/>
        </authorList>
    </citation>
    <scope>NUCLEOTIDE SEQUENCE</scope>
    <source>
        <strain evidence="6">NBC_00093</strain>
    </source>
</reference>
<evidence type="ECO:0000256" key="1">
    <source>
        <dbReference type="ARBA" id="ARBA00001947"/>
    </source>
</evidence>
<comment type="cofactor">
    <cofactor evidence="1">
        <name>Zn(2+)</name>
        <dbReference type="ChEBI" id="CHEBI:29105"/>
    </cofactor>
</comment>
<protein>
    <submittedName>
        <fullName evidence="6">M20/M25/M40 family metallo-hydrolase</fullName>
    </submittedName>
</protein>